<dbReference type="PANTHER" id="PTHR33055">
    <property type="entry name" value="TRANSPOSASE FOR INSERTION SEQUENCE ELEMENT IS1111A"/>
    <property type="match status" value="1"/>
</dbReference>
<proteinExistence type="predicted"/>
<protein>
    <submittedName>
        <fullName evidence="2">IS110 family transposase</fullName>
    </submittedName>
</protein>
<accession>A0A7X2N3D2</accession>
<dbReference type="PANTHER" id="PTHR33055:SF15">
    <property type="entry name" value="TRANSPOSASE-RELATED"/>
    <property type="match status" value="1"/>
</dbReference>
<dbReference type="GO" id="GO:0003677">
    <property type="term" value="F:DNA binding"/>
    <property type="evidence" value="ECO:0007669"/>
    <property type="project" value="InterPro"/>
</dbReference>
<dbReference type="GO" id="GO:0004803">
    <property type="term" value="F:transposase activity"/>
    <property type="evidence" value="ECO:0007669"/>
    <property type="project" value="InterPro"/>
</dbReference>
<gene>
    <name evidence="2" type="ORF">FYJ50_03820</name>
</gene>
<evidence type="ECO:0000313" key="2">
    <source>
        <dbReference type="EMBL" id="MSS01238.1"/>
    </source>
</evidence>
<dbReference type="GO" id="GO:0006313">
    <property type="term" value="P:DNA transposition"/>
    <property type="evidence" value="ECO:0007669"/>
    <property type="project" value="InterPro"/>
</dbReference>
<feature type="domain" description="Transposase IS110-like N-terminal" evidence="1">
    <location>
        <begin position="31"/>
        <end position="144"/>
    </location>
</feature>
<dbReference type="Pfam" id="PF01548">
    <property type="entry name" value="DEDD_Tnp_IS110"/>
    <property type="match status" value="1"/>
</dbReference>
<dbReference type="EMBL" id="VUMM01000004">
    <property type="protein sequence ID" value="MSS01238.1"/>
    <property type="molecule type" value="Genomic_DNA"/>
</dbReference>
<dbReference type="Proteomes" id="UP000470082">
    <property type="component" value="Unassembled WGS sequence"/>
</dbReference>
<name>A0A7X2N3D2_9FIRM</name>
<organism evidence="2 3">
    <name type="scientific">Floccifex porci</name>
    <dbReference type="NCBI Taxonomy" id="2606629"/>
    <lineage>
        <taxon>Bacteria</taxon>
        <taxon>Bacillati</taxon>
        <taxon>Bacillota</taxon>
        <taxon>Erysipelotrichia</taxon>
        <taxon>Erysipelotrichales</taxon>
        <taxon>Erysipelotrichaceae</taxon>
        <taxon>Floccifex</taxon>
    </lineage>
</organism>
<evidence type="ECO:0000313" key="3">
    <source>
        <dbReference type="Proteomes" id="UP000470082"/>
    </source>
</evidence>
<comment type="caution">
    <text evidence="2">The sequence shown here is derived from an EMBL/GenBank/DDBJ whole genome shotgun (WGS) entry which is preliminary data.</text>
</comment>
<evidence type="ECO:0000259" key="1">
    <source>
        <dbReference type="Pfam" id="PF01548"/>
    </source>
</evidence>
<dbReference type="AlphaFoldDB" id="A0A7X2N3D2"/>
<dbReference type="InterPro" id="IPR002525">
    <property type="entry name" value="Transp_IS110-like_N"/>
</dbReference>
<reference evidence="2 3" key="1">
    <citation type="submission" date="2019-08" db="EMBL/GenBank/DDBJ databases">
        <title>In-depth cultivation of the pig gut microbiome towards novel bacterial diversity and tailored functional studies.</title>
        <authorList>
            <person name="Wylensek D."/>
            <person name="Hitch T.C.A."/>
            <person name="Clavel T."/>
        </authorList>
    </citation>
    <scope>NUCLEOTIDE SEQUENCE [LARGE SCALE GENOMIC DNA]</scope>
    <source>
        <strain evidence="2 3">LKV-178-WT-2G</strain>
    </source>
</reference>
<keyword evidence="3" id="KW-1185">Reference proteome</keyword>
<sequence length="154" mass="17870">MYFYVLQDYENRSPVTRQGSRKVVFFMTYYIGVDIAKFVHYACIIDHLGEVHQTSFPFDNSADRFQLFLSKFSSYDKGDVVIGFESTAHYHENLFNFLSGLGFHCELINPILTKRFRSLNIRDVKTDSTDAFTIATFLAFNHHKENNPPSMSVN</sequence>
<dbReference type="InterPro" id="IPR047650">
    <property type="entry name" value="Transpos_IS110"/>
</dbReference>